<keyword evidence="4" id="KW-1185">Reference proteome</keyword>
<keyword evidence="1" id="KW-0479">Metal-binding</keyword>
<evidence type="ECO:0000256" key="2">
    <source>
        <dbReference type="SAM" id="MobiDB-lite"/>
    </source>
</evidence>
<dbReference type="PANTHER" id="PTHR22599">
    <property type="entry name" value="MPS ONE BINDER KINASE ACTIVATOR-LIKE MOB"/>
    <property type="match status" value="1"/>
</dbReference>
<dbReference type="SUPFAM" id="SSF101152">
    <property type="entry name" value="Mob1/phocein"/>
    <property type="match status" value="1"/>
</dbReference>
<name>G4TFC7_SERID</name>
<feature type="binding site" evidence="1">
    <location>
        <position position="125"/>
    </location>
    <ligand>
        <name>Zn(2+)</name>
        <dbReference type="ChEBI" id="CHEBI:29105"/>
    </ligand>
</feature>
<feature type="binding site" evidence="1">
    <location>
        <position position="199"/>
    </location>
    <ligand>
        <name>Zn(2+)</name>
        <dbReference type="ChEBI" id="CHEBI:29105"/>
    </ligand>
</feature>
<feature type="region of interest" description="Disordered" evidence="2">
    <location>
        <begin position="249"/>
        <end position="268"/>
    </location>
</feature>
<dbReference type="EMBL" id="CAFZ01000070">
    <property type="protein sequence ID" value="CCA70020.1"/>
    <property type="molecule type" value="Genomic_DNA"/>
</dbReference>
<comment type="caution">
    <text evidence="3">The sequence shown here is derived from an EMBL/GenBank/DDBJ whole genome shotgun (WGS) entry which is preliminary data.</text>
</comment>
<feature type="region of interest" description="Disordered" evidence="2">
    <location>
        <begin position="279"/>
        <end position="308"/>
    </location>
</feature>
<feature type="region of interest" description="Disordered" evidence="2">
    <location>
        <begin position="1"/>
        <end position="39"/>
    </location>
</feature>
<reference evidence="3 4" key="1">
    <citation type="journal article" date="2011" name="PLoS Pathog.">
        <title>Endophytic Life Strategies Decoded by Genome and Transcriptome Analyses of the Mutualistic Root Symbiont Piriformospora indica.</title>
        <authorList>
            <person name="Zuccaro A."/>
            <person name="Lahrmann U."/>
            <person name="Guldener U."/>
            <person name="Langen G."/>
            <person name="Pfiffi S."/>
            <person name="Biedenkopf D."/>
            <person name="Wong P."/>
            <person name="Samans B."/>
            <person name="Grimm C."/>
            <person name="Basiewicz M."/>
            <person name="Murat C."/>
            <person name="Martin F."/>
            <person name="Kogel K.H."/>
        </authorList>
    </citation>
    <scope>NUCLEOTIDE SEQUENCE [LARGE SCALE GENOMIC DNA]</scope>
    <source>
        <strain evidence="3 4">DSM 11827</strain>
    </source>
</reference>
<feature type="compositionally biased region" description="Low complexity" evidence="2">
    <location>
        <begin position="462"/>
        <end position="475"/>
    </location>
</feature>
<evidence type="ECO:0000313" key="3">
    <source>
        <dbReference type="EMBL" id="CCA70020.1"/>
    </source>
</evidence>
<evidence type="ECO:0000256" key="1">
    <source>
        <dbReference type="PIRSR" id="PIRSR605301-1"/>
    </source>
</evidence>
<feature type="binding site" evidence="1">
    <location>
        <position position="204"/>
    </location>
    <ligand>
        <name>Zn(2+)</name>
        <dbReference type="ChEBI" id="CHEBI:29105"/>
    </ligand>
</feature>
<feature type="region of interest" description="Disordered" evidence="2">
    <location>
        <begin position="343"/>
        <end position="383"/>
    </location>
</feature>
<dbReference type="AlphaFoldDB" id="G4TFC7"/>
<organism evidence="3 4">
    <name type="scientific">Serendipita indica (strain DSM 11827)</name>
    <name type="common">Root endophyte fungus</name>
    <name type="synonym">Piriformospora indica</name>
    <dbReference type="NCBI Taxonomy" id="1109443"/>
    <lineage>
        <taxon>Eukaryota</taxon>
        <taxon>Fungi</taxon>
        <taxon>Dikarya</taxon>
        <taxon>Basidiomycota</taxon>
        <taxon>Agaricomycotina</taxon>
        <taxon>Agaricomycetes</taxon>
        <taxon>Sebacinales</taxon>
        <taxon>Serendipitaceae</taxon>
        <taxon>Serendipita</taxon>
    </lineage>
</organism>
<dbReference type="HOGENOM" id="CLU_022264_0_0_1"/>
<dbReference type="SMART" id="SM01388">
    <property type="entry name" value="Mob1_phocein"/>
    <property type="match status" value="1"/>
</dbReference>
<dbReference type="InterPro" id="IPR036703">
    <property type="entry name" value="MOB_kinase_act_sf"/>
</dbReference>
<dbReference type="eggNOG" id="KOG1852">
    <property type="taxonomic scope" value="Eukaryota"/>
</dbReference>
<dbReference type="OrthoDB" id="10262609at2759"/>
<feature type="region of interest" description="Disordered" evidence="2">
    <location>
        <begin position="418"/>
        <end position="482"/>
    </location>
</feature>
<dbReference type="STRING" id="1109443.G4TFC7"/>
<gene>
    <name evidence="3" type="ORF">PIIN_03960</name>
</gene>
<dbReference type="Proteomes" id="UP000007148">
    <property type="component" value="Unassembled WGS sequence"/>
</dbReference>
<dbReference type="InterPro" id="IPR005301">
    <property type="entry name" value="MOB_kinase_act_fam"/>
</dbReference>
<dbReference type="Gene3D" id="1.20.140.30">
    <property type="entry name" value="MOB kinase activator"/>
    <property type="match status" value="1"/>
</dbReference>
<feature type="binding site" evidence="1">
    <location>
        <position position="120"/>
    </location>
    <ligand>
        <name>Zn(2+)</name>
        <dbReference type="ChEBI" id="CHEBI:29105"/>
    </ligand>
</feature>
<sequence>MATEVAAPVAFPMTSPRRLQRGSRYSAHPQPGPPPSLSSLESAFQLQEYISQLIKRDPEDIEAIVKLPASTTTASDQSNESATSSQDTPDVDQSCWVYEHLRRLAQDLTYPLITLLQAECTRQTCPEMKAGEWLYLCVAHGNGGNMEQCCAIDYILHTLDSATALLNSSRNFPSRIAIPINSTRHFSSLARRLSRVFAHAYFHHRELFEQAESENALYERFLGLVNEFQLVPAEFLVINWEGRPARKPKNTYAQGGSEAQYIEERNPSEAAPTILRREASGSESLSANVGEDANLMASPSGGSLSRRRTDTMYMTGDVLAALDPVLSGEAFANGAEPTLEDLQASSAAAHEAEDNQEEMVESVDPFTDSNEVEPSPSEEKVGEDVAVLGDDENVPDVEDAVVPIKEEDDWPDVEVLEEEAAEASAEGQKTEEIVAEPLPTPVDENTPEVVDTPAEDAKTEETATAETEAGAESEAGVTRPEDKEAVEKMLMDLEEERKEKLGVVAAEDAAAAE</sequence>
<evidence type="ECO:0008006" key="5">
    <source>
        <dbReference type="Google" id="ProtNLM"/>
    </source>
</evidence>
<feature type="region of interest" description="Disordered" evidence="2">
    <location>
        <begin position="70"/>
        <end position="90"/>
    </location>
</feature>
<dbReference type="InParanoid" id="G4TFC7"/>
<dbReference type="Pfam" id="PF03637">
    <property type="entry name" value="Mob1_phocein"/>
    <property type="match status" value="1"/>
</dbReference>
<proteinExistence type="predicted"/>
<accession>G4TFC7</accession>
<feature type="compositionally biased region" description="Polar residues" evidence="2">
    <location>
        <begin position="70"/>
        <end position="88"/>
    </location>
</feature>
<protein>
    <recommendedName>
        <fullName evidence="5">Mob1/phocein</fullName>
    </recommendedName>
</protein>
<keyword evidence="1" id="KW-0862">Zinc</keyword>
<evidence type="ECO:0000313" key="4">
    <source>
        <dbReference type="Proteomes" id="UP000007148"/>
    </source>
</evidence>